<dbReference type="PANTHER" id="PTHR12413:SF2">
    <property type="entry name" value="DOLICHYL PYROPHOSPHATE GLC1MAN9GLCNAC2 ALPHA-1,3-GLUCOSYLTRANSFERASE-RELATED"/>
    <property type="match status" value="1"/>
</dbReference>
<dbReference type="EMBL" id="LK052886">
    <property type="protein sequence ID" value="CDR37216.1"/>
    <property type="molecule type" value="Genomic_DNA"/>
</dbReference>
<feature type="transmembrane region" description="Helical" evidence="11">
    <location>
        <begin position="507"/>
        <end position="526"/>
    </location>
</feature>
<feature type="transmembrane region" description="Helical" evidence="11">
    <location>
        <begin position="381"/>
        <end position="399"/>
    </location>
</feature>
<evidence type="ECO:0000256" key="11">
    <source>
        <dbReference type="RuleBase" id="RU363110"/>
    </source>
</evidence>
<keyword evidence="9 11" id="KW-0472">Membrane</keyword>
<comment type="similarity">
    <text evidence="3 11">Belongs to the ALG6/ALG8 glucosyltransferase family.</text>
</comment>
<dbReference type="InterPro" id="IPR004856">
    <property type="entry name" value="Glyco_trans_ALG6/ALG8"/>
</dbReference>
<feature type="transmembrane region" description="Helical" evidence="11">
    <location>
        <begin position="172"/>
        <end position="189"/>
    </location>
</feature>
<dbReference type="AlphaFoldDB" id="A0A061APB3"/>
<dbReference type="GO" id="GO:0042283">
    <property type="term" value="F:dolichyl pyrophosphate Glc1Man9GlcNAc2 alpha-1,3-glucosyltransferase activity"/>
    <property type="evidence" value="ECO:0007669"/>
    <property type="project" value="UniProtKB-EC"/>
</dbReference>
<evidence type="ECO:0000256" key="12">
    <source>
        <dbReference type="SAM" id="MobiDB-lite"/>
    </source>
</evidence>
<feature type="region of interest" description="Disordered" evidence="12">
    <location>
        <begin position="1"/>
        <end position="40"/>
    </location>
</feature>
<comment type="catalytic activity">
    <reaction evidence="10">
        <text>an alpha-D-Glc-(1-&gt;3)-alpha-D-Man-(1-&gt;2)-alpha-D-Man-(1-&gt;2)-alpha-D-Man-(1-&gt;3)-[alpha-D-Man-(1-&gt;2)-alpha-D-Man-(1-&gt;3)-[alpha-D-Man-(1-&gt;2)-alpha-D-Man-(1-&gt;6)]-alpha-D-Man-(1-&gt;6)]-beta-D-Man-(1-&gt;4)-beta-D-GlcNAc-(1-&gt;4)-alpha-D-GlcNAc-diphospho-di-trans,poly-cis-dolichol + a di-trans,poly-cis-dolichyl beta-D-glucosyl phosphate = an alpha-D-Glc-(1-&gt;3)-alpha-D-Glc-(1-&gt;3)-alpha-D-Man-(1-&gt;2)-alpha-D-Man-(1-&gt;2)-alpha-D-Man-(1-&gt;3)-[alpha-D-Man-(1-&gt;2)-alpha-D-Man-(1-&gt;3)-[alpha-D-Man-(1-&gt;2)-alpha-D-Man-(1-&gt;6)]-alpha-D-Man-(1-&gt;6)]-beta-D-Man-(1-&gt;4)-beta-D-GlcNAc-(1-&gt;4)-alpha-D-GlcNAc-diphospho-di-trans,poly-cis-dolichol + a di-trans,poly-cis-dolichyl phosphate + H(+)</text>
        <dbReference type="Rhea" id="RHEA:31307"/>
        <dbReference type="Rhea" id="RHEA-COMP:19498"/>
        <dbReference type="Rhea" id="RHEA-COMP:19502"/>
        <dbReference type="Rhea" id="RHEA-COMP:19521"/>
        <dbReference type="Rhea" id="RHEA-COMP:19522"/>
        <dbReference type="ChEBI" id="CHEBI:15378"/>
        <dbReference type="ChEBI" id="CHEBI:57525"/>
        <dbReference type="ChEBI" id="CHEBI:57683"/>
        <dbReference type="ChEBI" id="CHEBI:132521"/>
        <dbReference type="ChEBI" id="CHEBI:132522"/>
        <dbReference type="EC" id="2.4.1.265"/>
    </reaction>
    <physiologicalReaction direction="left-to-right" evidence="10">
        <dbReference type="Rhea" id="RHEA:31308"/>
    </physiologicalReaction>
</comment>
<evidence type="ECO:0000256" key="4">
    <source>
        <dbReference type="ARBA" id="ARBA00022676"/>
    </source>
</evidence>
<keyword evidence="6 11" id="KW-0812">Transmembrane</keyword>
<name>A0A061APB3_CYBFA</name>
<evidence type="ECO:0000256" key="5">
    <source>
        <dbReference type="ARBA" id="ARBA00022679"/>
    </source>
</evidence>
<proteinExistence type="inferred from homology"/>
<feature type="transmembrane region" description="Helical" evidence="11">
    <location>
        <begin position="50"/>
        <end position="67"/>
    </location>
</feature>
<gene>
    <name evidence="13" type="ORF">CYFA0S_01e08548g</name>
</gene>
<feature type="transmembrane region" description="Helical" evidence="11">
    <location>
        <begin position="445"/>
        <end position="463"/>
    </location>
</feature>
<evidence type="ECO:0000256" key="1">
    <source>
        <dbReference type="ARBA" id="ARBA00004477"/>
    </source>
</evidence>
<dbReference type="EC" id="2.4.1.-" evidence="11"/>
<protein>
    <recommendedName>
        <fullName evidence="11">Alpha-1,3-glucosyltransferase</fullName>
        <ecNumber evidence="11">2.4.1.-</ecNumber>
    </recommendedName>
</protein>
<comment type="pathway">
    <text evidence="2 11">Protein modification; protein glycosylation.</text>
</comment>
<keyword evidence="4 11" id="KW-0328">Glycosyltransferase</keyword>
<keyword evidence="7 11" id="KW-0256">Endoplasmic reticulum</keyword>
<dbReference type="PhylomeDB" id="A0A061APB3"/>
<evidence type="ECO:0000256" key="10">
    <source>
        <dbReference type="ARBA" id="ARBA00047346"/>
    </source>
</evidence>
<feature type="transmembrane region" description="Helical" evidence="11">
    <location>
        <begin position="266"/>
        <end position="290"/>
    </location>
</feature>
<evidence type="ECO:0000256" key="9">
    <source>
        <dbReference type="ARBA" id="ARBA00023136"/>
    </source>
</evidence>
<dbReference type="UniPathway" id="UPA00378"/>
<dbReference type="GO" id="GO:0006487">
    <property type="term" value="P:protein N-linked glycosylation"/>
    <property type="evidence" value="ECO:0007669"/>
    <property type="project" value="TreeGrafter"/>
</dbReference>
<evidence type="ECO:0000256" key="2">
    <source>
        <dbReference type="ARBA" id="ARBA00004922"/>
    </source>
</evidence>
<organism evidence="13">
    <name type="scientific">Cyberlindnera fabianii</name>
    <name type="common">Yeast</name>
    <name type="synonym">Hansenula fabianii</name>
    <dbReference type="NCBI Taxonomy" id="36022"/>
    <lineage>
        <taxon>Eukaryota</taxon>
        <taxon>Fungi</taxon>
        <taxon>Dikarya</taxon>
        <taxon>Ascomycota</taxon>
        <taxon>Saccharomycotina</taxon>
        <taxon>Saccharomycetes</taxon>
        <taxon>Phaffomycetales</taxon>
        <taxon>Phaffomycetaceae</taxon>
        <taxon>Cyberlindnera</taxon>
    </lineage>
</organism>
<evidence type="ECO:0000256" key="7">
    <source>
        <dbReference type="ARBA" id="ARBA00022824"/>
    </source>
</evidence>
<comment type="subcellular location">
    <subcellularLocation>
        <location evidence="1 11">Endoplasmic reticulum membrane</location>
        <topology evidence="1 11">Multi-pass membrane protein</topology>
    </subcellularLocation>
</comment>
<dbReference type="PANTHER" id="PTHR12413">
    <property type="entry name" value="DOLICHYL GLYCOSYLTRANSFERASE"/>
    <property type="match status" value="1"/>
</dbReference>
<dbReference type="GO" id="GO:0005789">
    <property type="term" value="C:endoplasmic reticulum membrane"/>
    <property type="evidence" value="ECO:0007669"/>
    <property type="project" value="UniProtKB-SubCell"/>
</dbReference>
<feature type="transmembrane region" description="Helical" evidence="11">
    <location>
        <begin position="219"/>
        <end position="246"/>
    </location>
</feature>
<dbReference type="VEuPathDB" id="FungiDB:BON22_0461"/>
<evidence type="ECO:0000256" key="8">
    <source>
        <dbReference type="ARBA" id="ARBA00022989"/>
    </source>
</evidence>
<dbReference type="OrthoDB" id="1689333at2759"/>
<keyword evidence="5 11" id="KW-0808">Transferase</keyword>
<reference evidence="13" key="1">
    <citation type="journal article" date="2014" name="Genome Announc.">
        <title>Genome sequence of the yeast Cyberlindnera fabianii (Hansenula fabianii).</title>
        <authorList>
            <person name="Freel K.C."/>
            <person name="Sarilar V."/>
            <person name="Neuveglise C."/>
            <person name="Devillers H."/>
            <person name="Friedrich A."/>
            <person name="Schacherer J."/>
        </authorList>
    </citation>
    <scope>NUCLEOTIDE SEQUENCE</scope>
    <source>
        <strain evidence="13">YJS4271</strain>
    </source>
</reference>
<sequence length="574" mass="65831">MSGSGSTKLRSRNKGKSKASPSTGASTKPQPEQTEAIAQADTSKKGTIRFSLWNIWVGLTLLRVLLFDSYHSTDFDVHRNWLAITHNLPLKDWYIEATSQWTLDYPPFFAYFEWFLSQLVPPVVKADGCLDIVEVGQYGWPTVVFQRTTVIISEILLFAVLQTYINMSSKKTLAFIIALSLVMSPGLFIVDHIHFQYNGMLFGILCAVILCARHRKHYLLAFFFAVLLCFKHIFLYLAPAVFVYLLRAECLDFKQKNLIKMVKWTNLIKLGGIVISVFTVAFAPFVYYGVMPQLLARLFPFSRGLMHAYWAPNIWAIYAFVDKILVTCLRLPYLHTLIHRFVPIPSPEITSQKLTDIGNTGTRGLVQDVYFVILPNITPRVAFLLTLFYDILSVLPLLINPTFKRFVGALTLTAFSSFLFGWHVHEKAVMLIIFPFTFLITERRLLNCFMVLAGAGYVSLFPLTPGEEIIKYFYTFAWFVICSLSFNEVSNERSFKSRVFLFDRISIAYILGLIPMVLTVYVMQLFKDKFAILQKFEFVGLMIYSVYCGIGVISSWLGLTWLYFFEDILWEDSP</sequence>
<evidence type="ECO:0000256" key="3">
    <source>
        <dbReference type="ARBA" id="ARBA00008715"/>
    </source>
</evidence>
<evidence type="ECO:0000313" key="13">
    <source>
        <dbReference type="EMBL" id="CDR37216.1"/>
    </source>
</evidence>
<feature type="transmembrane region" description="Helical" evidence="11">
    <location>
        <begin position="144"/>
        <end position="165"/>
    </location>
</feature>
<keyword evidence="8 11" id="KW-1133">Transmembrane helix</keyword>
<accession>A0A061APB3</accession>
<feature type="transmembrane region" description="Helical" evidence="11">
    <location>
        <begin position="538"/>
        <end position="564"/>
    </location>
</feature>
<dbReference type="Pfam" id="PF03155">
    <property type="entry name" value="Alg6_Alg8"/>
    <property type="match status" value="1"/>
</dbReference>
<feature type="compositionally biased region" description="Polar residues" evidence="12">
    <location>
        <begin position="19"/>
        <end position="33"/>
    </location>
</feature>
<evidence type="ECO:0000256" key="6">
    <source>
        <dbReference type="ARBA" id="ARBA00022692"/>
    </source>
</evidence>